<dbReference type="EMBL" id="WJXA01000006">
    <property type="protein sequence ID" value="KAF7142159.1"/>
    <property type="molecule type" value="Genomic_DNA"/>
</dbReference>
<evidence type="ECO:0000313" key="1">
    <source>
        <dbReference type="EMBL" id="KAF7142159.1"/>
    </source>
</evidence>
<reference evidence="1" key="1">
    <citation type="submission" date="2019-11" db="EMBL/GenBank/DDBJ databases">
        <authorList>
            <person name="Liu Y."/>
            <person name="Hou J."/>
            <person name="Li T.-Q."/>
            <person name="Guan C.-H."/>
            <person name="Wu X."/>
            <person name="Wu H.-Z."/>
            <person name="Ling F."/>
            <person name="Zhang R."/>
            <person name="Shi X.-G."/>
            <person name="Ren J.-P."/>
            <person name="Chen E.-F."/>
            <person name="Sun J.-M."/>
        </authorList>
    </citation>
    <scope>NUCLEOTIDE SEQUENCE</scope>
    <source>
        <strain evidence="1">Adult_tree_wgs_1</strain>
        <tissue evidence="1">Leaves</tissue>
    </source>
</reference>
<dbReference type="PANTHER" id="PTHR44656:SF7">
    <property type="entry name" value="DEHYDROGENASE_REDUCTASE SDR FAMILY MEMBER 12"/>
    <property type="match status" value="1"/>
</dbReference>
<protein>
    <submittedName>
        <fullName evidence="1">Uncharacterized protein</fullName>
    </submittedName>
</protein>
<dbReference type="Proteomes" id="UP000626092">
    <property type="component" value="Unassembled WGS sequence"/>
</dbReference>
<accession>A0A834GVU9</accession>
<dbReference type="AlphaFoldDB" id="A0A834GVU9"/>
<gene>
    <name evidence="1" type="ORF">RHSIM_Rhsim06G0091900</name>
</gene>
<dbReference type="InterPro" id="IPR052992">
    <property type="entry name" value="SDR_member_12"/>
</dbReference>
<comment type="caution">
    <text evidence="1">The sequence shown here is derived from an EMBL/GenBank/DDBJ whole genome shotgun (WGS) entry which is preliminary data.</text>
</comment>
<organism evidence="1 2">
    <name type="scientific">Rhododendron simsii</name>
    <name type="common">Sims's rhododendron</name>
    <dbReference type="NCBI Taxonomy" id="118357"/>
    <lineage>
        <taxon>Eukaryota</taxon>
        <taxon>Viridiplantae</taxon>
        <taxon>Streptophyta</taxon>
        <taxon>Embryophyta</taxon>
        <taxon>Tracheophyta</taxon>
        <taxon>Spermatophyta</taxon>
        <taxon>Magnoliopsida</taxon>
        <taxon>eudicotyledons</taxon>
        <taxon>Gunneridae</taxon>
        <taxon>Pentapetalae</taxon>
        <taxon>asterids</taxon>
        <taxon>Ericales</taxon>
        <taxon>Ericaceae</taxon>
        <taxon>Ericoideae</taxon>
        <taxon>Rhodoreae</taxon>
        <taxon>Rhododendron</taxon>
    </lineage>
</organism>
<proteinExistence type="predicted"/>
<name>A0A834GVU9_RHOSS</name>
<evidence type="ECO:0000313" key="2">
    <source>
        <dbReference type="Proteomes" id="UP000626092"/>
    </source>
</evidence>
<dbReference type="PANTHER" id="PTHR44656">
    <property type="entry name" value="DEHYDROGENASE/REDUCTASE SDR FAMILY MEMBER 12"/>
    <property type="match status" value="1"/>
</dbReference>
<dbReference type="OrthoDB" id="417891at2759"/>
<keyword evidence="2" id="KW-1185">Reference proteome</keyword>
<sequence>MKKIEGKNCNPGKFGRFGLLRVLLPGVDFSFDACLFRISCSQVCDLSSVNEIKSFMSRFTSKDVPIHVLVKFVFPLQVFHTIVILKEESCSLLAFCEQYLWNFSLFVLLQFSRGNFDGVEQYARNKRIQVRKDRMLFNFIGFH</sequence>